<dbReference type="PROSITE" id="PS01186">
    <property type="entry name" value="EGF_2"/>
    <property type="match status" value="5"/>
</dbReference>
<dbReference type="InterPro" id="IPR000152">
    <property type="entry name" value="EGF-type_Asp/Asn_hydroxyl_site"/>
</dbReference>
<proteinExistence type="predicted"/>
<dbReference type="FunFam" id="2.10.25.10:FF:000038">
    <property type="entry name" value="Fibrillin 2"/>
    <property type="match status" value="1"/>
</dbReference>
<dbReference type="PROSITE" id="PS50026">
    <property type="entry name" value="EGF_3"/>
    <property type="match status" value="5"/>
</dbReference>
<dbReference type="EMBL" id="QHKO01000007">
    <property type="protein sequence ID" value="RAL20941.1"/>
    <property type="molecule type" value="Genomic_DNA"/>
</dbReference>
<evidence type="ECO:0000256" key="2">
    <source>
        <dbReference type="ARBA" id="ARBA00022729"/>
    </source>
</evidence>
<dbReference type="Pfam" id="PF06119">
    <property type="entry name" value="NIDO"/>
    <property type="match status" value="1"/>
</dbReference>
<feature type="domain" description="EGF-like" evidence="8">
    <location>
        <begin position="509"/>
        <end position="549"/>
    </location>
</feature>
<evidence type="ECO:0000256" key="7">
    <source>
        <dbReference type="SAM" id="SignalP"/>
    </source>
</evidence>
<keyword evidence="11" id="KW-1185">Reference proteome</keyword>
<dbReference type="SMART" id="SM00181">
    <property type="entry name" value="EGF"/>
    <property type="match status" value="5"/>
</dbReference>
<evidence type="ECO:0000259" key="9">
    <source>
        <dbReference type="PROSITE" id="PS51220"/>
    </source>
</evidence>
<dbReference type="InterPro" id="IPR003886">
    <property type="entry name" value="NIDO_dom"/>
</dbReference>
<dbReference type="GO" id="GO:0005509">
    <property type="term" value="F:calcium ion binding"/>
    <property type="evidence" value="ECO:0007669"/>
    <property type="project" value="InterPro"/>
</dbReference>
<feature type="signal peptide" evidence="7">
    <location>
        <begin position="1"/>
        <end position="27"/>
    </location>
</feature>
<protein>
    <recommendedName>
        <fullName evidence="12">Nidogen</fullName>
    </recommendedName>
</protein>
<accession>A0A328C6E9</accession>
<keyword evidence="6" id="KW-1133">Transmembrane helix</keyword>
<feature type="domain" description="EGF-like" evidence="8">
    <location>
        <begin position="390"/>
        <end position="429"/>
    </location>
</feature>
<reference evidence="10 11" key="1">
    <citation type="submission" date="2018-05" db="EMBL/GenBank/DDBJ databases">
        <title>Lujinxingia marina gen. nov. sp. nov., a new facultative anaerobic member of the class Deltaproteobacteria, and proposal of Lujinxingaceae fam. nov.</title>
        <authorList>
            <person name="Li C.-M."/>
        </authorList>
    </citation>
    <scope>NUCLEOTIDE SEQUENCE [LARGE SCALE GENOMIC DNA]</scope>
    <source>
        <strain evidence="10 11">B210</strain>
    </source>
</reference>
<evidence type="ECO:0000313" key="11">
    <source>
        <dbReference type="Proteomes" id="UP000249169"/>
    </source>
</evidence>
<dbReference type="InterPro" id="IPR024731">
    <property type="entry name" value="NELL2-like_EGF"/>
</dbReference>
<organism evidence="10 11">
    <name type="scientific">Lujinxingia litoralis</name>
    <dbReference type="NCBI Taxonomy" id="2211119"/>
    <lineage>
        <taxon>Bacteria</taxon>
        <taxon>Deltaproteobacteria</taxon>
        <taxon>Bradymonadales</taxon>
        <taxon>Lujinxingiaceae</taxon>
        <taxon>Lujinxingia</taxon>
    </lineage>
</organism>
<dbReference type="Gene3D" id="2.60.40.10">
    <property type="entry name" value="Immunoglobulins"/>
    <property type="match status" value="5"/>
</dbReference>
<evidence type="ECO:0008006" key="12">
    <source>
        <dbReference type="Google" id="ProtNLM"/>
    </source>
</evidence>
<dbReference type="InterPro" id="IPR049883">
    <property type="entry name" value="NOTCH1_EGF-like"/>
</dbReference>
<dbReference type="SMART" id="SM00539">
    <property type="entry name" value="NIDO"/>
    <property type="match status" value="1"/>
</dbReference>
<dbReference type="PROSITE" id="PS01187">
    <property type="entry name" value="EGF_CA"/>
    <property type="match status" value="1"/>
</dbReference>
<feature type="domain" description="EGF-like" evidence="8">
    <location>
        <begin position="469"/>
        <end position="508"/>
    </location>
</feature>
<dbReference type="NCBIfam" id="TIGR03901">
    <property type="entry name" value="MYXO-CTERM"/>
    <property type="match status" value="1"/>
</dbReference>
<evidence type="ECO:0000256" key="3">
    <source>
        <dbReference type="ARBA" id="ARBA00022737"/>
    </source>
</evidence>
<evidence type="ECO:0000256" key="1">
    <source>
        <dbReference type="ARBA" id="ARBA00022536"/>
    </source>
</evidence>
<keyword evidence="1" id="KW-0245">EGF-like domain</keyword>
<dbReference type="InterPro" id="IPR000742">
    <property type="entry name" value="EGF"/>
</dbReference>
<dbReference type="Pfam" id="PF19077">
    <property type="entry name" value="Big_13"/>
    <property type="match status" value="5"/>
</dbReference>
<dbReference type="SMART" id="SM00179">
    <property type="entry name" value="EGF_CA"/>
    <property type="match status" value="5"/>
</dbReference>
<feature type="domain" description="NIDO" evidence="9">
    <location>
        <begin position="115"/>
        <end position="261"/>
    </location>
</feature>
<dbReference type="Pfam" id="PF07645">
    <property type="entry name" value="EGF_CA"/>
    <property type="match status" value="4"/>
</dbReference>
<dbReference type="AlphaFoldDB" id="A0A328C6E9"/>
<dbReference type="InterPro" id="IPR044016">
    <property type="entry name" value="Big_13"/>
</dbReference>
<keyword evidence="5" id="KW-0325">Glycoprotein</keyword>
<keyword evidence="4" id="KW-1015">Disulfide bond</keyword>
<dbReference type="SUPFAM" id="SSF57184">
    <property type="entry name" value="Growth factor receptor domain"/>
    <property type="match status" value="2"/>
</dbReference>
<keyword evidence="2 7" id="KW-0732">Signal</keyword>
<dbReference type="InterPro" id="IPR050751">
    <property type="entry name" value="ECM_structural_protein"/>
</dbReference>
<dbReference type="PANTHER" id="PTHR24034:SF89">
    <property type="entry name" value="COMPLEMENT COMPONENT C1Q RECEPTOR"/>
    <property type="match status" value="1"/>
</dbReference>
<dbReference type="FunFam" id="2.10.25.10:FF:000005">
    <property type="entry name" value="Fibrillin 2"/>
    <property type="match status" value="1"/>
</dbReference>
<evidence type="ECO:0000256" key="4">
    <source>
        <dbReference type="ARBA" id="ARBA00023157"/>
    </source>
</evidence>
<dbReference type="PROSITE" id="PS51220">
    <property type="entry name" value="NIDO"/>
    <property type="match status" value="1"/>
</dbReference>
<sequence>MKSRFCMKVQSRVAALGAALATTTLFAAPALASAPLLECPGGGYGDSLISLVQGGLDDGSASVSIAGVFPNGMDVLGVRFTDAWVNINGTITFEDPLAAYTPDAIPGLSQPTIAPYFADVDFRVPIISIPPRERQGDMTFCEDPANNRVLITWKDVGYYNKKIDKLNSFQVVLKNTEGECADAETFDVEFRYNRLEWTTGDANDSGGSGGLGGHPAVAGIDAGDELSAQALPGSGTAAVLDLVNQTNTGTPGVFEFRVAGWTMPSCGDGVIDTCEECDGGAGCTPICTVSMCGDGFVEPGVEQCDGEAFAGGAASCPAGYTGTPLCNNDPNNALADGTCTVDAVPAGCVDVDECAETTGICGDASCVNTDGGYSCVCPAGYEFNGTTCVDVDECTETPGVCGAGTCSNTGGDYSCACDAGYEFDGTTCVDVDECADTTTCGAGTCTNTDGGYSCGCPEGYVSNNGTCENVDECTENAGVCGAGTCTDTDGAYECACEEGYEFANGTCENVDECAQSTDTCSENATCTDTDGAYECGCEPGYAGNGEVCTVVVTIISPDTSLPVGTPTPTFEGTGEPGAVVELSVDGEVVGTATVDPDGEWTIVLDEPLEDGEYSVVVGDGSSTDEVTLVIDTLAPELEVTLPEQDVRYSNSPDAIEGQAEPGNQIDIVINGEHVGTTTADENGEFEFELDEALEDGVYEVIVSATDDAGNTTDEIVDFSVDGSAELQIETPEDESTVRTSTPTISGTAEPGTIVVVLIDGEEVAQVEADEEGEWTYTLEEALEDGEYDVVVQADSPSGTRQDQVEITVDTTTTDVTIVKPGTDVPTSEATPEFSGNAAPGATVTIIIDGEEVAEVEADSNGQWSYVPEDDLSEGEHTVTVISEDEGVETEATVDFEVDLTPPTLEVTSPKGDSDWFGEPVVVEGEAEPGSVVVIEVDGEVVETIEVGEDGQWSTTLPGDLGEGEHVVTVRAEDPAGNTTEEQRTFSVTYGELAGGSVFAGCASAPGSGGNGLWLVLAALGMVISRRRRR</sequence>
<dbReference type="NCBIfam" id="NF033510">
    <property type="entry name" value="Ca_tandemer"/>
    <property type="match status" value="5"/>
</dbReference>
<gene>
    <name evidence="10" type="ORF">DL240_14805</name>
</gene>
<dbReference type="InterPro" id="IPR024038">
    <property type="entry name" value="MYXO-CTERM"/>
</dbReference>
<dbReference type="InterPro" id="IPR001881">
    <property type="entry name" value="EGF-like_Ca-bd_dom"/>
</dbReference>
<dbReference type="GO" id="GO:0071944">
    <property type="term" value="C:cell periphery"/>
    <property type="evidence" value="ECO:0007669"/>
    <property type="project" value="UniProtKB-ARBA"/>
</dbReference>
<keyword evidence="6" id="KW-0812">Transmembrane</keyword>
<dbReference type="PROSITE" id="PS00010">
    <property type="entry name" value="ASX_HYDROXYL"/>
    <property type="match status" value="5"/>
</dbReference>
<dbReference type="Proteomes" id="UP000249169">
    <property type="component" value="Unassembled WGS sequence"/>
</dbReference>
<evidence type="ECO:0000313" key="10">
    <source>
        <dbReference type="EMBL" id="RAL20941.1"/>
    </source>
</evidence>
<dbReference type="CDD" id="cd00054">
    <property type="entry name" value="EGF_CA"/>
    <property type="match status" value="4"/>
</dbReference>
<dbReference type="Gene3D" id="2.10.25.10">
    <property type="entry name" value="Laminin"/>
    <property type="match status" value="5"/>
</dbReference>
<feature type="domain" description="EGF-like" evidence="8">
    <location>
        <begin position="430"/>
        <end position="468"/>
    </location>
</feature>
<comment type="caution">
    <text evidence="10">The sequence shown here is derived from an EMBL/GenBank/DDBJ whole genome shotgun (WGS) entry which is preliminary data.</text>
</comment>
<keyword evidence="6" id="KW-0472">Membrane</keyword>
<dbReference type="InterPro" id="IPR013783">
    <property type="entry name" value="Ig-like_fold"/>
</dbReference>
<feature type="domain" description="EGF-like" evidence="8">
    <location>
        <begin position="350"/>
        <end position="389"/>
    </location>
</feature>
<evidence type="ECO:0000256" key="6">
    <source>
        <dbReference type="SAM" id="Phobius"/>
    </source>
</evidence>
<name>A0A328C6E9_9DELT</name>
<feature type="chain" id="PRO_5016452132" description="Nidogen" evidence="7">
    <location>
        <begin position="28"/>
        <end position="1029"/>
    </location>
</feature>
<dbReference type="InterPro" id="IPR018097">
    <property type="entry name" value="EGF_Ca-bd_CS"/>
</dbReference>
<feature type="transmembrane region" description="Helical" evidence="6">
    <location>
        <begin position="1007"/>
        <end position="1024"/>
    </location>
</feature>
<dbReference type="GO" id="GO:0007160">
    <property type="term" value="P:cell-matrix adhesion"/>
    <property type="evidence" value="ECO:0007669"/>
    <property type="project" value="InterPro"/>
</dbReference>
<evidence type="ECO:0000259" key="8">
    <source>
        <dbReference type="PROSITE" id="PS50026"/>
    </source>
</evidence>
<keyword evidence="3" id="KW-0677">Repeat</keyword>
<evidence type="ECO:0000256" key="5">
    <source>
        <dbReference type="ARBA" id="ARBA00023180"/>
    </source>
</evidence>
<dbReference type="PANTHER" id="PTHR24034">
    <property type="entry name" value="EGF-LIKE DOMAIN-CONTAINING PROTEIN"/>
    <property type="match status" value="1"/>
</dbReference>
<dbReference type="FunFam" id="2.10.25.10:FF:000002">
    <property type="entry name" value="Latent-transforming growth factor beta-binding protein 3"/>
    <property type="match status" value="1"/>
</dbReference>
<dbReference type="Pfam" id="PF12947">
    <property type="entry name" value="EGF_3"/>
    <property type="match status" value="1"/>
</dbReference>
<dbReference type="InterPro" id="IPR009030">
    <property type="entry name" value="Growth_fac_rcpt_cys_sf"/>
</dbReference>